<accession>A0A653F797</accession>
<gene>
    <name evidence="1" type="ORF">BIN_B_05316</name>
</gene>
<sequence length="159" mass="16834">MHAGTAGLEQVEGAVAHPRIFLGDHPGVADVGLAHLEEHPAWPQQAQRRVDEFTGERVQYDVHAAAAGDRAEFVLEFQTARIGDMIFVKTHGAQGVPFALAGGGEHLQAQMPGQLYGCHTDSAGGGMHQHPLTRLDVGQVDERVVRGGEDGRDGGGFGV</sequence>
<protein>
    <submittedName>
        <fullName evidence="1">Uncharacterized protein</fullName>
    </submittedName>
</protein>
<proteinExistence type="predicted"/>
<reference evidence="1" key="1">
    <citation type="submission" date="2019-05" db="EMBL/GenBank/DDBJ databases">
        <authorList>
            <person name="Naeem R."/>
            <person name="Antony C."/>
            <person name="Guan Q."/>
        </authorList>
    </citation>
    <scope>NUCLEOTIDE SEQUENCE</scope>
    <source>
        <strain evidence="1">3</strain>
    </source>
</reference>
<dbReference type="EMBL" id="LR589393">
    <property type="protein sequence ID" value="VTP05473.1"/>
    <property type="molecule type" value="Genomic_DNA"/>
</dbReference>
<name>A0A653F797_MYCKA</name>
<dbReference type="AlphaFoldDB" id="A0A653F797"/>
<evidence type="ECO:0000313" key="1">
    <source>
        <dbReference type="EMBL" id="VTP05473.1"/>
    </source>
</evidence>
<organism evidence="1">
    <name type="scientific">Mycobacterium kansasii</name>
    <dbReference type="NCBI Taxonomy" id="1768"/>
    <lineage>
        <taxon>Bacteria</taxon>
        <taxon>Bacillati</taxon>
        <taxon>Actinomycetota</taxon>
        <taxon>Actinomycetes</taxon>
        <taxon>Mycobacteriales</taxon>
        <taxon>Mycobacteriaceae</taxon>
        <taxon>Mycobacterium</taxon>
    </lineage>
</organism>